<dbReference type="AlphaFoldDB" id="A0A975FR84"/>
<keyword evidence="7" id="KW-1133">Transmembrane helix</keyword>
<dbReference type="KEGG" id="aarc:G127AT_14665"/>
<proteinExistence type="inferred from homology"/>
<evidence type="ECO:0000256" key="4">
    <source>
        <dbReference type="ARBA" id="ARBA00013208"/>
    </source>
</evidence>
<dbReference type="EMBL" id="CP071696">
    <property type="protein sequence ID" value="QTX06347.1"/>
    <property type="molecule type" value="Genomic_DNA"/>
</dbReference>
<feature type="transmembrane region" description="Helical" evidence="7">
    <location>
        <begin position="6"/>
        <end position="27"/>
    </location>
</feature>
<feature type="active site" evidence="6">
    <location>
        <position position="109"/>
    </location>
</feature>
<dbReference type="InterPro" id="IPR019758">
    <property type="entry name" value="Pept_S26A_signal_pept_1_CS"/>
</dbReference>
<accession>A0A975FR84</accession>
<keyword evidence="7" id="KW-0645">Protease</keyword>
<dbReference type="InterPro" id="IPR036286">
    <property type="entry name" value="LexA/Signal_pep-like_sf"/>
</dbReference>
<dbReference type="GO" id="GO:0006465">
    <property type="term" value="P:signal peptide processing"/>
    <property type="evidence" value="ECO:0007669"/>
    <property type="project" value="InterPro"/>
</dbReference>
<dbReference type="Proteomes" id="UP000671914">
    <property type="component" value="Chromosome"/>
</dbReference>
<reference evidence="9" key="1">
    <citation type="submission" date="2021-03" db="EMBL/GenBank/DDBJ databases">
        <title>Agromyces archimandritus sp. nov., isolated from the cockroach Archimandrita tessellata.</title>
        <authorList>
            <person name="Guzman J."/>
            <person name="Ortuzar M."/>
            <person name="Poehlein A."/>
            <person name="Daniel R."/>
            <person name="Trujillo M."/>
            <person name="Vilcinskas A."/>
        </authorList>
    </citation>
    <scope>NUCLEOTIDE SEQUENCE</scope>
    <source>
        <strain evidence="9">G127AT</strain>
    </source>
</reference>
<gene>
    <name evidence="9" type="primary">lepB</name>
    <name evidence="9" type="ORF">G127AT_14665</name>
</gene>
<dbReference type="InterPro" id="IPR000223">
    <property type="entry name" value="Pept_S26A_signal_pept_1"/>
</dbReference>
<sequence>MLLFLRDLLIIFVVAVLVSFLIKTFLIRSFFIPSRSMEHTLEVDDRIIVNELVPDLVGLERGDVVVFKDPGGWLTPQPEPEQPPLVAAFDWFLGFVGLTAPDSNDHLVKRVIGLPGDTVACCNALGQMTVNDVPLDEPYVTLPPNEQRVSAIDFETTVPDDRLWVMGDNRYNSKDSRYNGDTPSEGFVPIDNVVGRAFVVSWPIERWAWLDNYPKVFSGVDEGNGS</sequence>
<dbReference type="GO" id="GO:0005886">
    <property type="term" value="C:plasma membrane"/>
    <property type="evidence" value="ECO:0007669"/>
    <property type="project" value="UniProtKB-SubCell"/>
</dbReference>
<name>A0A975FR84_9MICO</name>
<evidence type="ECO:0000256" key="6">
    <source>
        <dbReference type="PIRSR" id="PIRSR600223-1"/>
    </source>
</evidence>
<evidence type="ECO:0000256" key="1">
    <source>
        <dbReference type="ARBA" id="ARBA00000677"/>
    </source>
</evidence>
<evidence type="ECO:0000256" key="5">
    <source>
        <dbReference type="ARBA" id="ARBA00022801"/>
    </source>
</evidence>
<comment type="subcellular location">
    <subcellularLocation>
        <location evidence="2">Cell membrane</location>
        <topology evidence="2">Single-pass type II membrane protein</topology>
    </subcellularLocation>
    <subcellularLocation>
        <location evidence="7">Membrane</location>
        <topology evidence="7">Single-pass type II membrane protein</topology>
    </subcellularLocation>
</comment>
<evidence type="ECO:0000259" key="8">
    <source>
        <dbReference type="Pfam" id="PF10502"/>
    </source>
</evidence>
<dbReference type="GO" id="GO:0004252">
    <property type="term" value="F:serine-type endopeptidase activity"/>
    <property type="evidence" value="ECO:0007669"/>
    <property type="project" value="InterPro"/>
</dbReference>
<dbReference type="InterPro" id="IPR019533">
    <property type="entry name" value="Peptidase_S26"/>
</dbReference>
<dbReference type="CDD" id="cd06530">
    <property type="entry name" value="S26_SPase_I"/>
    <property type="match status" value="1"/>
</dbReference>
<keyword evidence="7" id="KW-0812">Transmembrane</keyword>
<dbReference type="PROSITE" id="PS00761">
    <property type="entry name" value="SPASE_I_3"/>
    <property type="match status" value="1"/>
</dbReference>
<organism evidence="9 10">
    <name type="scientific">Agromyces archimandritae</name>
    <dbReference type="NCBI Taxonomy" id="2781962"/>
    <lineage>
        <taxon>Bacteria</taxon>
        <taxon>Bacillati</taxon>
        <taxon>Actinomycetota</taxon>
        <taxon>Actinomycetes</taxon>
        <taxon>Micrococcales</taxon>
        <taxon>Microbacteriaceae</taxon>
        <taxon>Agromyces</taxon>
    </lineage>
</organism>
<dbReference type="GO" id="GO:0009003">
    <property type="term" value="F:signal peptidase activity"/>
    <property type="evidence" value="ECO:0007669"/>
    <property type="project" value="UniProtKB-EC"/>
</dbReference>
<evidence type="ECO:0000313" key="10">
    <source>
        <dbReference type="Proteomes" id="UP000671914"/>
    </source>
</evidence>
<dbReference type="Gene3D" id="2.10.109.10">
    <property type="entry name" value="Umud Fragment, subunit A"/>
    <property type="match status" value="1"/>
</dbReference>
<dbReference type="SUPFAM" id="SSF51306">
    <property type="entry name" value="LexA/Signal peptidase"/>
    <property type="match status" value="1"/>
</dbReference>
<keyword evidence="7" id="KW-0472">Membrane</keyword>
<evidence type="ECO:0000256" key="2">
    <source>
        <dbReference type="ARBA" id="ARBA00004401"/>
    </source>
</evidence>
<feature type="domain" description="Peptidase S26" evidence="8">
    <location>
        <begin position="6"/>
        <end position="202"/>
    </location>
</feature>
<feature type="active site" evidence="6">
    <location>
        <position position="36"/>
    </location>
</feature>
<dbReference type="Pfam" id="PF10502">
    <property type="entry name" value="Peptidase_S26"/>
    <property type="match status" value="1"/>
</dbReference>
<evidence type="ECO:0000256" key="3">
    <source>
        <dbReference type="ARBA" id="ARBA00009370"/>
    </source>
</evidence>
<dbReference type="PRINTS" id="PR00727">
    <property type="entry name" value="LEADERPTASE"/>
</dbReference>
<dbReference type="PANTHER" id="PTHR43390">
    <property type="entry name" value="SIGNAL PEPTIDASE I"/>
    <property type="match status" value="1"/>
</dbReference>
<dbReference type="PANTHER" id="PTHR43390:SF1">
    <property type="entry name" value="CHLOROPLAST PROCESSING PEPTIDASE"/>
    <property type="match status" value="1"/>
</dbReference>
<protein>
    <recommendedName>
        <fullName evidence="4 7">Signal peptidase I</fullName>
        <ecNumber evidence="4 7">3.4.21.89</ecNumber>
    </recommendedName>
</protein>
<keyword evidence="10" id="KW-1185">Reference proteome</keyword>
<dbReference type="NCBIfam" id="TIGR02227">
    <property type="entry name" value="sigpep_I_bact"/>
    <property type="match status" value="1"/>
</dbReference>
<evidence type="ECO:0000313" key="9">
    <source>
        <dbReference type="EMBL" id="QTX06347.1"/>
    </source>
</evidence>
<evidence type="ECO:0000256" key="7">
    <source>
        <dbReference type="RuleBase" id="RU362042"/>
    </source>
</evidence>
<comment type="similarity">
    <text evidence="3 7">Belongs to the peptidase S26 family.</text>
</comment>
<keyword evidence="5 7" id="KW-0378">Hydrolase</keyword>
<comment type="catalytic activity">
    <reaction evidence="1 7">
        <text>Cleavage of hydrophobic, N-terminal signal or leader sequences from secreted and periplasmic proteins.</text>
        <dbReference type="EC" id="3.4.21.89"/>
    </reaction>
</comment>
<dbReference type="EC" id="3.4.21.89" evidence="4 7"/>